<feature type="coiled-coil region" evidence="1">
    <location>
        <begin position="47"/>
        <end position="74"/>
    </location>
</feature>
<keyword evidence="1" id="KW-0175">Coiled coil</keyword>
<dbReference type="EMBL" id="KK106312">
    <property type="protein sequence ID" value="KIY91765.1"/>
    <property type="molecule type" value="Genomic_DNA"/>
</dbReference>
<evidence type="ECO:0000313" key="4">
    <source>
        <dbReference type="Proteomes" id="UP000054498"/>
    </source>
</evidence>
<evidence type="ECO:0000256" key="2">
    <source>
        <dbReference type="SAM" id="MobiDB-lite"/>
    </source>
</evidence>
<proteinExistence type="predicted"/>
<organism evidence="3 4">
    <name type="scientific">Monoraphidium neglectum</name>
    <dbReference type="NCBI Taxonomy" id="145388"/>
    <lineage>
        <taxon>Eukaryota</taxon>
        <taxon>Viridiplantae</taxon>
        <taxon>Chlorophyta</taxon>
        <taxon>core chlorophytes</taxon>
        <taxon>Chlorophyceae</taxon>
        <taxon>CS clade</taxon>
        <taxon>Sphaeropleales</taxon>
        <taxon>Selenastraceae</taxon>
        <taxon>Monoraphidium</taxon>
    </lineage>
</organism>
<sequence>MARERAEAELRARVEQLRRDEEDCHARLAAADVTATAFSRVIIWAEVEDSKAAMKQAEARRVDAERREREAIVAAMVGVAAELESLKKEKAAHGAVTVAAGAADVRCCFIMEPSETAAPPRQELACLDAVRPQEEEDVPAGHAEGNVLGGERPLQALTTSAKIEAGEAPHGRPGQEPQPTPACGATNQGQDQ</sequence>
<accession>A0A0D2M8J6</accession>
<evidence type="ECO:0000256" key="1">
    <source>
        <dbReference type="SAM" id="Coils"/>
    </source>
</evidence>
<keyword evidence="4" id="KW-1185">Reference proteome</keyword>
<feature type="non-terminal residue" evidence="3">
    <location>
        <position position="192"/>
    </location>
</feature>
<feature type="region of interest" description="Disordered" evidence="2">
    <location>
        <begin position="132"/>
        <end position="192"/>
    </location>
</feature>
<dbReference type="Proteomes" id="UP000054498">
    <property type="component" value="Unassembled WGS sequence"/>
</dbReference>
<name>A0A0D2M8J6_9CHLO</name>
<dbReference type="AlphaFoldDB" id="A0A0D2M8J6"/>
<dbReference type="GeneID" id="25733934"/>
<gene>
    <name evidence="3" type="ORF">MNEG_16198</name>
</gene>
<reference evidence="3 4" key="1">
    <citation type="journal article" date="2013" name="BMC Genomics">
        <title>Reconstruction of the lipid metabolism for the microalga Monoraphidium neglectum from its genome sequence reveals characteristics suitable for biofuel production.</title>
        <authorList>
            <person name="Bogen C."/>
            <person name="Al-Dilaimi A."/>
            <person name="Albersmeier A."/>
            <person name="Wichmann J."/>
            <person name="Grundmann M."/>
            <person name="Rupp O."/>
            <person name="Lauersen K.J."/>
            <person name="Blifernez-Klassen O."/>
            <person name="Kalinowski J."/>
            <person name="Goesmann A."/>
            <person name="Mussgnug J.H."/>
            <person name="Kruse O."/>
        </authorList>
    </citation>
    <scope>NUCLEOTIDE SEQUENCE [LARGE SCALE GENOMIC DNA]</scope>
    <source>
        <strain evidence="3 4">SAG 48.87</strain>
    </source>
</reference>
<dbReference type="KEGG" id="mng:MNEG_16198"/>
<dbReference type="RefSeq" id="XP_013890785.1">
    <property type="nucleotide sequence ID" value="XM_014035331.1"/>
</dbReference>
<protein>
    <submittedName>
        <fullName evidence="3">Uncharacterized protein</fullName>
    </submittedName>
</protein>
<evidence type="ECO:0000313" key="3">
    <source>
        <dbReference type="EMBL" id="KIY91765.1"/>
    </source>
</evidence>